<gene>
    <name evidence="1" type="ORF">IRJ41_009875</name>
</gene>
<keyword evidence="2" id="KW-1185">Reference proteome</keyword>
<accession>A0A9W7TTZ6</accession>
<organism evidence="1 2">
    <name type="scientific">Triplophysa rosa</name>
    <name type="common">Cave loach</name>
    <dbReference type="NCBI Taxonomy" id="992332"/>
    <lineage>
        <taxon>Eukaryota</taxon>
        <taxon>Metazoa</taxon>
        <taxon>Chordata</taxon>
        <taxon>Craniata</taxon>
        <taxon>Vertebrata</taxon>
        <taxon>Euteleostomi</taxon>
        <taxon>Actinopterygii</taxon>
        <taxon>Neopterygii</taxon>
        <taxon>Teleostei</taxon>
        <taxon>Ostariophysi</taxon>
        <taxon>Cypriniformes</taxon>
        <taxon>Nemacheilidae</taxon>
        <taxon>Triplophysa</taxon>
    </lineage>
</organism>
<sequence>MQTCETSSNRLLSKDAACKSLEAELHTQRAAPLNTAVSLRGWTYSKKEGKTAEKRSTEESISYWSLSGGAF</sequence>
<evidence type="ECO:0000313" key="1">
    <source>
        <dbReference type="EMBL" id="KAI7802433.1"/>
    </source>
</evidence>
<dbReference type="AlphaFoldDB" id="A0A9W7TTZ6"/>
<name>A0A9W7TTZ6_TRIRA</name>
<evidence type="ECO:0000313" key="2">
    <source>
        <dbReference type="Proteomes" id="UP001059041"/>
    </source>
</evidence>
<protein>
    <submittedName>
        <fullName evidence="1">Uncharacterized protein</fullName>
    </submittedName>
</protein>
<dbReference type="EMBL" id="JAFHDT010000012">
    <property type="protein sequence ID" value="KAI7802433.1"/>
    <property type="molecule type" value="Genomic_DNA"/>
</dbReference>
<dbReference type="Proteomes" id="UP001059041">
    <property type="component" value="Linkage Group LG12"/>
</dbReference>
<proteinExistence type="predicted"/>
<reference evidence="1" key="1">
    <citation type="submission" date="2021-02" db="EMBL/GenBank/DDBJ databases">
        <title>Comparative genomics reveals that relaxation of natural selection precedes convergent phenotypic evolution of cavefish.</title>
        <authorList>
            <person name="Peng Z."/>
        </authorList>
    </citation>
    <scope>NUCLEOTIDE SEQUENCE</scope>
    <source>
        <tissue evidence="1">Muscle</tissue>
    </source>
</reference>
<comment type="caution">
    <text evidence="1">The sequence shown here is derived from an EMBL/GenBank/DDBJ whole genome shotgun (WGS) entry which is preliminary data.</text>
</comment>